<accession>A0ABR3LPL4</accession>
<name>A0ABR3LPL4_9TELE</name>
<dbReference type="Proteomes" id="UP001558613">
    <property type="component" value="Unassembled WGS sequence"/>
</dbReference>
<proteinExistence type="predicted"/>
<comment type="caution">
    <text evidence="1">The sequence shown here is derived from an EMBL/GenBank/DDBJ whole genome shotgun (WGS) entry which is preliminary data.</text>
</comment>
<dbReference type="EMBL" id="JAYMGO010000019">
    <property type="protein sequence ID" value="KAL1254840.1"/>
    <property type="molecule type" value="Genomic_DNA"/>
</dbReference>
<evidence type="ECO:0000313" key="1">
    <source>
        <dbReference type="EMBL" id="KAL1254840.1"/>
    </source>
</evidence>
<reference evidence="1 2" key="1">
    <citation type="submission" date="2023-09" db="EMBL/GenBank/DDBJ databases">
        <authorList>
            <person name="Wang M."/>
        </authorList>
    </citation>
    <scope>NUCLEOTIDE SEQUENCE [LARGE SCALE GENOMIC DNA]</scope>
    <source>
        <strain evidence="1">GT-2023</strain>
        <tissue evidence="1">Liver</tissue>
    </source>
</reference>
<evidence type="ECO:0000313" key="2">
    <source>
        <dbReference type="Proteomes" id="UP001558613"/>
    </source>
</evidence>
<keyword evidence="2" id="KW-1185">Reference proteome</keyword>
<protein>
    <submittedName>
        <fullName evidence="1">Uncharacterized protein</fullName>
    </submittedName>
</protein>
<organism evidence="1 2">
    <name type="scientific">Cirrhinus molitorella</name>
    <name type="common">mud carp</name>
    <dbReference type="NCBI Taxonomy" id="172907"/>
    <lineage>
        <taxon>Eukaryota</taxon>
        <taxon>Metazoa</taxon>
        <taxon>Chordata</taxon>
        <taxon>Craniata</taxon>
        <taxon>Vertebrata</taxon>
        <taxon>Euteleostomi</taxon>
        <taxon>Actinopterygii</taxon>
        <taxon>Neopterygii</taxon>
        <taxon>Teleostei</taxon>
        <taxon>Ostariophysi</taxon>
        <taxon>Cypriniformes</taxon>
        <taxon>Cyprinidae</taxon>
        <taxon>Labeoninae</taxon>
        <taxon>Labeonini</taxon>
        <taxon>Cirrhinus</taxon>
    </lineage>
</organism>
<sequence length="92" mass="10291">MSSTLCMDIKPLTVERNTPVGRIETQYADFALEISRERAVFVDLATYGGHIYMYICTYCKSKSTCHAMPRLHELNVNVNAKAVCTPGQKNSS</sequence>
<gene>
    <name evidence="1" type="ORF">QQF64_012901</name>
</gene>